<dbReference type="PANTHER" id="PTHR30290">
    <property type="entry name" value="PERIPLASMIC BINDING COMPONENT OF ABC TRANSPORTER"/>
    <property type="match status" value="1"/>
</dbReference>
<dbReference type="GO" id="GO:0043190">
    <property type="term" value="C:ATP-binding cassette (ABC) transporter complex"/>
    <property type="evidence" value="ECO:0007669"/>
    <property type="project" value="InterPro"/>
</dbReference>
<dbReference type="PANTHER" id="PTHR30290:SF9">
    <property type="entry name" value="OLIGOPEPTIDE-BINDING PROTEIN APPA"/>
    <property type="match status" value="1"/>
</dbReference>
<dbReference type="PIRSF" id="PIRSF002741">
    <property type="entry name" value="MppA"/>
    <property type="match status" value="1"/>
</dbReference>
<evidence type="ECO:0000256" key="1">
    <source>
        <dbReference type="ARBA" id="ARBA00005695"/>
    </source>
</evidence>
<dbReference type="GO" id="GO:1904680">
    <property type="term" value="F:peptide transmembrane transporter activity"/>
    <property type="evidence" value="ECO:0007669"/>
    <property type="project" value="TreeGrafter"/>
</dbReference>
<dbReference type="Gene3D" id="3.40.190.10">
    <property type="entry name" value="Periplasmic binding protein-like II"/>
    <property type="match status" value="1"/>
</dbReference>
<evidence type="ECO:0000313" key="7">
    <source>
        <dbReference type="Proteomes" id="UP000294555"/>
    </source>
</evidence>
<dbReference type="GO" id="GO:0030288">
    <property type="term" value="C:outer membrane-bounded periplasmic space"/>
    <property type="evidence" value="ECO:0007669"/>
    <property type="project" value="UniProtKB-ARBA"/>
</dbReference>
<dbReference type="Pfam" id="PF00496">
    <property type="entry name" value="SBP_bac_5"/>
    <property type="match status" value="1"/>
</dbReference>
<dbReference type="RefSeq" id="WP_132921996.1">
    <property type="nucleotide sequence ID" value="NZ_SJOI01000001.1"/>
</dbReference>
<evidence type="ECO:0000313" key="6">
    <source>
        <dbReference type="EMBL" id="TCL03104.1"/>
    </source>
</evidence>
<evidence type="ECO:0000256" key="2">
    <source>
        <dbReference type="ARBA" id="ARBA00022448"/>
    </source>
</evidence>
<accession>A0A4R1N750</accession>
<comment type="similarity">
    <text evidence="1">Belongs to the bacterial solute-binding protein 5 family.</text>
</comment>
<dbReference type="AlphaFoldDB" id="A0A4R1N750"/>
<gene>
    <name evidence="6" type="ORF">EZJ58_1146</name>
</gene>
<keyword evidence="2" id="KW-0813">Transport</keyword>
<dbReference type="CDD" id="cd00995">
    <property type="entry name" value="PBP2_NikA_DppA_OppA_like"/>
    <property type="match status" value="1"/>
</dbReference>
<protein>
    <submittedName>
        <fullName evidence="6">Peptide/nickel transport system substrate-binding protein</fullName>
    </submittedName>
</protein>
<dbReference type="InterPro" id="IPR000914">
    <property type="entry name" value="SBP_5_dom"/>
</dbReference>
<evidence type="ECO:0000256" key="4">
    <source>
        <dbReference type="SAM" id="SignalP"/>
    </source>
</evidence>
<dbReference type="Proteomes" id="UP000294555">
    <property type="component" value="Unassembled WGS sequence"/>
</dbReference>
<evidence type="ECO:0000259" key="5">
    <source>
        <dbReference type="Pfam" id="PF00496"/>
    </source>
</evidence>
<keyword evidence="3 4" id="KW-0732">Signal</keyword>
<keyword evidence="7" id="KW-1185">Reference proteome</keyword>
<feature type="signal peptide" evidence="4">
    <location>
        <begin position="1"/>
        <end position="21"/>
    </location>
</feature>
<evidence type="ECO:0000256" key="3">
    <source>
        <dbReference type="ARBA" id="ARBA00022729"/>
    </source>
</evidence>
<proteinExistence type="inferred from homology"/>
<sequence>MRKSLLMLALAGVLYAGAGQADEPKDGGDAVVTYQSDIATLDPAIGYDWQNWSMIKSLFSRLMDYKPGTTDLQKDLAQDYSISDDGKVYTFTLRKDVTFHNGRTLNADDVKYSLERTVNPKTQSPGAGFFSAIAGYDEMAAGKADHLSGIEVVNPNTVKITLKEPNATFLQVMALNFASIVPKEAVDQWGADFGKHPVGTGAFELSEWKLGQELVFKKNPHYYRAGIPHLDSIRFEVGQDPSVALLRLEKGEVDIAGDGVPPAQFLQFKQDPKYKGMLVTGDQLQTGYVTMKTTLPPFDNVKVRQAVNMAINKDRIVRIINGRAAPANQPLPPAMPGYDKDYKGYAFDVAKAKQLLDQAGFAKGFDTELYVMNTDPQPRIAQSIQQDLAKVGIRVAIKSLAQANVIAAGGSADQAPMVWSGGMAWIADFPDPSDFWGPILGCMGAVDGGWNWSRYCNKTLDAEAAKADSLTQPDQQEQRIALWRKIFIEAMADAPWAPIFNEKRYTVHSARMGGADALYVDPVHVPVNYDAIWIK</sequence>
<dbReference type="EMBL" id="SJOI01000001">
    <property type="protein sequence ID" value="TCL03104.1"/>
    <property type="molecule type" value="Genomic_DNA"/>
</dbReference>
<dbReference type="OrthoDB" id="9801912at2"/>
<feature type="chain" id="PRO_5020922672" evidence="4">
    <location>
        <begin position="22"/>
        <end position="535"/>
    </location>
</feature>
<dbReference type="GO" id="GO:0015833">
    <property type="term" value="P:peptide transport"/>
    <property type="evidence" value="ECO:0007669"/>
    <property type="project" value="TreeGrafter"/>
</dbReference>
<organism evidence="6 7">
    <name type="scientific">Sodalis ligni</name>
    <dbReference type="NCBI Taxonomy" id="2697027"/>
    <lineage>
        <taxon>Bacteria</taxon>
        <taxon>Pseudomonadati</taxon>
        <taxon>Pseudomonadota</taxon>
        <taxon>Gammaproteobacteria</taxon>
        <taxon>Enterobacterales</taxon>
        <taxon>Bruguierivoracaceae</taxon>
        <taxon>Sodalis</taxon>
    </lineage>
</organism>
<dbReference type="SUPFAM" id="SSF53850">
    <property type="entry name" value="Periplasmic binding protein-like II"/>
    <property type="match status" value="1"/>
</dbReference>
<dbReference type="Gene3D" id="3.10.105.10">
    <property type="entry name" value="Dipeptide-binding Protein, Domain 3"/>
    <property type="match status" value="1"/>
</dbReference>
<comment type="caution">
    <text evidence="6">The sequence shown here is derived from an EMBL/GenBank/DDBJ whole genome shotgun (WGS) entry which is preliminary data.</text>
</comment>
<dbReference type="InterPro" id="IPR030678">
    <property type="entry name" value="Peptide/Ni-bd"/>
</dbReference>
<reference evidence="6 7" key="1">
    <citation type="submission" date="2019-02" db="EMBL/GenBank/DDBJ databases">
        <title>Investigation of anaerobic lignin degradation for improved lignocellulosic biofuels.</title>
        <authorList>
            <person name="Deangelis K."/>
        </authorList>
    </citation>
    <scope>NUCLEOTIDE SEQUENCE [LARGE SCALE GENOMIC DNA]</scope>
    <source>
        <strain evidence="6 7">159R</strain>
    </source>
</reference>
<name>A0A4R1N750_9GAMM</name>
<dbReference type="InterPro" id="IPR039424">
    <property type="entry name" value="SBP_5"/>
</dbReference>
<feature type="domain" description="Solute-binding protein family 5" evidence="5">
    <location>
        <begin position="72"/>
        <end position="442"/>
    </location>
</feature>